<evidence type="ECO:0000256" key="7">
    <source>
        <dbReference type="ARBA" id="ARBA00022777"/>
    </source>
</evidence>
<dbReference type="PANTHER" id="PTHR45436">
    <property type="entry name" value="SENSOR HISTIDINE KINASE YKOH"/>
    <property type="match status" value="1"/>
</dbReference>
<dbReference type="EC" id="2.7.13.3" evidence="3"/>
<dbReference type="SUPFAM" id="SSF55874">
    <property type="entry name" value="ATPase domain of HSP90 chaperone/DNA topoisomerase II/histidine kinase"/>
    <property type="match status" value="1"/>
</dbReference>
<feature type="domain" description="HAMP" evidence="13">
    <location>
        <begin position="191"/>
        <end position="244"/>
    </location>
</feature>
<keyword evidence="8 11" id="KW-1133">Transmembrane helix</keyword>
<dbReference type="InterPro" id="IPR003661">
    <property type="entry name" value="HisK_dim/P_dom"/>
</dbReference>
<name>A0A495XPU8_9PSEU</name>
<proteinExistence type="predicted"/>
<dbReference type="RefSeq" id="WP_246030130.1">
    <property type="nucleotide sequence ID" value="NZ_JBIUBA010000059.1"/>
</dbReference>
<gene>
    <name evidence="14" type="ORF">DFJ66_8309</name>
</gene>
<evidence type="ECO:0000256" key="2">
    <source>
        <dbReference type="ARBA" id="ARBA00004236"/>
    </source>
</evidence>
<dbReference type="PRINTS" id="PR00344">
    <property type="entry name" value="BCTRLSENSOR"/>
</dbReference>
<comment type="catalytic activity">
    <reaction evidence="1">
        <text>ATP + protein L-histidine = ADP + protein N-phospho-L-histidine.</text>
        <dbReference type="EC" id="2.7.13.3"/>
    </reaction>
</comment>
<evidence type="ECO:0000256" key="3">
    <source>
        <dbReference type="ARBA" id="ARBA00012438"/>
    </source>
</evidence>
<dbReference type="InterPro" id="IPR003594">
    <property type="entry name" value="HATPase_dom"/>
</dbReference>
<evidence type="ECO:0000256" key="1">
    <source>
        <dbReference type="ARBA" id="ARBA00000085"/>
    </source>
</evidence>
<dbReference type="InterPro" id="IPR004358">
    <property type="entry name" value="Sig_transdc_His_kin-like_C"/>
</dbReference>
<keyword evidence="4" id="KW-0597">Phosphoprotein</keyword>
<evidence type="ECO:0000256" key="8">
    <source>
        <dbReference type="ARBA" id="ARBA00022989"/>
    </source>
</evidence>
<evidence type="ECO:0000256" key="11">
    <source>
        <dbReference type="SAM" id="Phobius"/>
    </source>
</evidence>
<evidence type="ECO:0000259" key="12">
    <source>
        <dbReference type="PROSITE" id="PS50109"/>
    </source>
</evidence>
<dbReference type="InterPro" id="IPR036890">
    <property type="entry name" value="HATPase_C_sf"/>
</dbReference>
<dbReference type="GO" id="GO:0000155">
    <property type="term" value="F:phosphorelay sensor kinase activity"/>
    <property type="evidence" value="ECO:0007669"/>
    <property type="project" value="InterPro"/>
</dbReference>
<keyword evidence="7 14" id="KW-0418">Kinase</keyword>
<dbReference type="InterPro" id="IPR005467">
    <property type="entry name" value="His_kinase_dom"/>
</dbReference>
<dbReference type="EMBL" id="RBXR01000001">
    <property type="protein sequence ID" value="RKT74934.1"/>
    <property type="molecule type" value="Genomic_DNA"/>
</dbReference>
<sequence>MEIPLRRSLRLSITLWATLAFAAAVAVVGALVADFLKSQALRVDELQRTSGLCIGVVVVESGVSEPRWTDHTLRCAHAGPVDGDVSLAPVPLRALLPPGLPLDDAVVLANAQFSSHRPVPRLSLWPFTDPESVTVAFDGSPRTVPVAFLRDAEEERFVAAQRTLNRQVLMLVGGALFLVALAAALVWTTVGRALRPVEAIRRELAHITEHDLARRVPVPRRRNEIARLATTVNATLDRLRTALDDNRRFVADASHELRSPIAALRAELEIAHAHPDLADWRAVVDGALRDTYRLQHLATDLLLLARLDHTTTATGGDTVDLADLVREETSRNRTRHRLTVEVDARPAVVRGSRALLGRLLGNLLDNAERHAHDHITVRLAAHGTSATLEVVDDGPGIPPADRERVFDRFTRLDHARTRDTGGTGLGLPIARRIATHHNGTLDVADHPHGTRFVATLPRIAGGTR</sequence>
<evidence type="ECO:0000259" key="13">
    <source>
        <dbReference type="PROSITE" id="PS50885"/>
    </source>
</evidence>
<evidence type="ECO:0000256" key="6">
    <source>
        <dbReference type="ARBA" id="ARBA00022692"/>
    </source>
</evidence>
<feature type="domain" description="Histidine kinase" evidence="12">
    <location>
        <begin position="252"/>
        <end position="460"/>
    </location>
</feature>
<dbReference type="Gene3D" id="3.30.565.10">
    <property type="entry name" value="Histidine kinase-like ATPase, C-terminal domain"/>
    <property type="match status" value="1"/>
</dbReference>
<dbReference type="Pfam" id="PF02518">
    <property type="entry name" value="HATPase_c"/>
    <property type="match status" value="1"/>
</dbReference>
<evidence type="ECO:0000256" key="10">
    <source>
        <dbReference type="ARBA" id="ARBA00023136"/>
    </source>
</evidence>
<dbReference type="SUPFAM" id="SSF47384">
    <property type="entry name" value="Homodimeric domain of signal transducing histidine kinase"/>
    <property type="match status" value="1"/>
</dbReference>
<dbReference type="PANTHER" id="PTHR45436:SF5">
    <property type="entry name" value="SENSOR HISTIDINE KINASE TRCS"/>
    <property type="match status" value="1"/>
</dbReference>
<dbReference type="SMART" id="SM00388">
    <property type="entry name" value="HisKA"/>
    <property type="match status" value="1"/>
</dbReference>
<dbReference type="Gene3D" id="6.10.340.10">
    <property type="match status" value="1"/>
</dbReference>
<evidence type="ECO:0000256" key="9">
    <source>
        <dbReference type="ARBA" id="ARBA00023012"/>
    </source>
</evidence>
<comment type="subcellular location">
    <subcellularLocation>
        <location evidence="2">Cell membrane</location>
    </subcellularLocation>
</comment>
<dbReference type="InterPro" id="IPR050428">
    <property type="entry name" value="TCS_sensor_his_kinase"/>
</dbReference>
<dbReference type="PROSITE" id="PS50885">
    <property type="entry name" value="HAMP"/>
    <property type="match status" value="1"/>
</dbReference>
<dbReference type="InterPro" id="IPR003660">
    <property type="entry name" value="HAMP_dom"/>
</dbReference>
<dbReference type="AlphaFoldDB" id="A0A495XPU8"/>
<dbReference type="InterPro" id="IPR036097">
    <property type="entry name" value="HisK_dim/P_sf"/>
</dbReference>
<feature type="transmembrane region" description="Helical" evidence="11">
    <location>
        <begin position="13"/>
        <end position="36"/>
    </location>
</feature>
<feature type="transmembrane region" description="Helical" evidence="11">
    <location>
        <begin position="168"/>
        <end position="187"/>
    </location>
</feature>
<evidence type="ECO:0000256" key="5">
    <source>
        <dbReference type="ARBA" id="ARBA00022679"/>
    </source>
</evidence>
<keyword evidence="5" id="KW-0808">Transferase</keyword>
<evidence type="ECO:0000313" key="14">
    <source>
        <dbReference type="EMBL" id="RKT74934.1"/>
    </source>
</evidence>
<keyword evidence="10 11" id="KW-0472">Membrane</keyword>
<dbReference type="SUPFAM" id="SSF158472">
    <property type="entry name" value="HAMP domain-like"/>
    <property type="match status" value="1"/>
</dbReference>
<accession>A0A495XPU8</accession>
<protein>
    <recommendedName>
        <fullName evidence="3">histidine kinase</fullName>
        <ecNumber evidence="3">2.7.13.3</ecNumber>
    </recommendedName>
</protein>
<evidence type="ECO:0000256" key="4">
    <source>
        <dbReference type="ARBA" id="ARBA00022553"/>
    </source>
</evidence>
<keyword evidence="9" id="KW-0902">Two-component regulatory system</keyword>
<dbReference type="CDD" id="cd00082">
    <property type="entry name" value="HisKA"/>
    <property type="match status" value="1"/>
</dbReference>
<dbReference type="Pfam" id="PF00512">
    <property type="entry name" value="HisKA"/>
    <property type="match status" value="1"/>
</dbReference>
<dbReference type="PROSITE" id="PS50109">
    <property type="entry name" value="HIS_KIN"/>
    <property type="match status" value="1"/>
</dbReference>
<dbReference type="SMART" id="SM00304">
    <property type="entry name" value="HAMP"/>
    <property type="match status" value="1"/>
</dbReference>
<dbReference type="Proteomes" id="UP000272729">
    <property type="component" value="Unassembled WGS sequence"/>
</dbReference>
<dbReference type="Pfam" id="PF00672">
    <property type="entry name" value="HAMP"/>
    <property type="match status" value="1"/>
</dbReference>
<evidence type="ECO:0000313" key="15">
    <source>
        <dbReference type="Proteomes" id="UP000272729"/>
    </source>
</evidence>
<dbReference type="CDD" id="cd00075">
    <property type="entry name" value="HATPase"/>
    <property type="match status" value="1"/>
</dbReference>
<dbReference type="GO" id="GO:0005886">
    <property type="term" value="C:plasma membrane"/>
    <property type="evidence" value="ECO:0007669"/>
    <property type="project" value="UniProtKB-SubCell"/>
</dbReference>
<organism evidence="14 15">
    <name type="scientific">Saccharothrix variisporea</name>
    <dbReference type="NCBI Taxonomy" id="543527"/>
    <lineage>
        <taxon>Bacteria</taxon>
        <taxon>Bacillati</taxon>
        <taxon>Actinomycetota</taxon>
        <taxon>Actinomycetes</taxon>
        <taxon>Pseudonocardiales</taxon>
        <taxon>Pseudonocardiaceae</taxon>
        <taxon>Saccharothrix</taxon>
    </lineage>
</organism>
<comment type="caution">
    <text evidence="14">The sequence shown here is derived from an EMBL/GenBank/DDBJ whole genome shotgun (WGS) entry which is preliminary data.</text>
</comment>
<dbReference type="Gene3D" id="1.10.287.130">
    <property type="match status" value="1"/>
</dbReference>
<keyword evidence="15" id="KW-1185">Reference proteome</keyword>
<reference evidence="14 15" key="1">
    <citation type="submission" date="2018-10" db="EMBL/GenBank/DDBJ databases">
        <title>Sequencing the genomes of 1000 actinobacteria strains.</title>
        <authorList>
            <person name="Klenk H.-P."/>
        </authorList>
    </citation>
    <scope>NUCLEOTIDE SEQUENCE [LARGE SCALE GENOMIC DNA]</scope>
    <source>
        <strain evidence="14 15">DSM 43911</strain>
    </source>
</reference>
<dbReference type="SMART" id="SM00387">
    <property type="entry name" value="HATPase_c"/>
    <property type="match status" value="1"/>
</dbReference>
<keyword evidence="6 11" id="KW-0812">Transmembrane</keyword>